<comment type="caution">
    <text evidence="2">The sequence shown here is derived from an EMBL/GenBank/DDBJ whole genome shotgun (WGS) entry which is preliminary data.</text>
</comment>
<dbReference type="InterPro" id="IPR029045">
    <property type="entry name" value="ClpP/crotonase-like_dom_sf"/>
</dbReference>
<feature type="chain" id="PRO_5026928489" description="Periplasmic protein-like protein" evidence="1">
    <location>
        <begin position="27"/>
        <end position="222"/>
    </location>
</feature>
<evidence type="ECO:0000313" key="3">
    <source>
        <dbReference type="Proteomes" id="UP000439113"/>
    </source>
</evidence>
<evidence type="ECO:0008006" key="4">
    <source>
        <dbReference type="Google" id="ProtNLM"/>
    </source>
</evidence>
<accession>A0A6N8DQA8</accession>
<dbReference type="Gene3D" id="3.90.226.10">
    <property type="entry name" value="2-enoyl-CoA Hydratase, Chain A, domain 1"/>
    <property type="match status" value="1"/>
</dbReference>
<protein>
    <recommendedName>
        <fullName evidence="4">Periplasmic protein-like protein</fullName>
    </recommendedName>
</protein>
<organism evidence="2 3">
    <name type="scientific">Rhodoblastus acidophilus</name>
    <name type="common">Rhodopseudomonas acidophila</name>
    <dbReference type="NCBI Taxonomy" id="1074"/>
    <lineage>
        <taxon>Bacteria</taxon>
        <taxon>Pseudomonadati</taxon>
        <taxon>Pseudomonadota</taxon>
        <taxon>Alphaproteobacteria</taxon>
        <taxon>Hyphomicrobiales</taxon>
        <taxon>Rhodoblastaceae</taxon>
        <taxon>Rhodoblastus</taxon>
    </lineage>
</organism>
<dbReference type="OrthoDB" id="5936191at2"/>
<evidence type="ECO:0000256" key="1">
    <source>
        <dbReference type="SAM" id="SignalP"/>
    </source>
</evidence>
<gene>
    <name evidence="2" type="ORF">GJ654_12060</name>
</gene>
<name>A0A6N8DQA8_RHOAC</name>
<proteinExistence type="predicted"/>
<keyword evidence="1" id="KW-0732">Signal</keyword>
<dbReference type="AlphaFoldDB" id="A0A6N8DQA8"/>
<dbReference type="EMBL" id="WNKS01000010">
    <property type="protein sequence ID" value="MTV31725.1"/>
    <property type="molecule type" value="Genomic_DNA"/>
</dbReference>
<dbReference type="RefSeq" id="WP_155446411.1">
    <property type="nucleotide sequence ID" value="NZ_JAOQNR010000012.1"/>
</dbReference>
<feature type="signal peptide" evidence="1">
    <location>
        <begin position="1"/>
        <end position="26"/>
    </location>
</feature>
<dbReference type="SUPFAM" id="SSF52096">
    <property type="entry name" value="ClpP/crotonase"/>
    <property type="match status" value="1"/>
</dbReference>
<evidence type="ECO:0000313" key="2">
    <source>
        <dbReference type="EMBL" id="MTV31725.1"/>
    </source>
</evidence>
<reference evidence="2 3" key="1">
    <citation type="submission" date="2019-11" db="EMBL/GenBank/DDBJ databases">
        <title>Whole-genome sequence of a Rhodoblastus acidophilus DSM 142.</title>
        <authorList>
            <person name="Kyndt J.A."/>
            <person name="Meyer T.E."/>
        </authorList>
    </citation>
    <scope>NUCLEOTIDE SEQUENCE [LARGE SCALE GENOMIC DNA]</scope>
    <source>
        <strain evidence="2 3">DSM 142</strain>
    </source>
</reference>
<sequence>MLSRSLGLISLGALAAGALVATQAQAMTFRLESLGGACRGGCPMAIVAEGQITNSTPHDFLAFLRENGANRDLRTVVFLNSEGGYVVASMELGQIFRRIGAATVVARLAPSAGRGGRFLSAHCLSACVYAFMGGRKRVAPQGSSLGIHRMFANQVTDAGAFGDGAVVRRYDNGSMAAHLMAYSVRMGVSSDLIRTAEHISSSTLHMVTPSEMTRWRLASRVF</sequence>
<dbReference type="Proteomes" id="UP000439113">
    <property type="component" value="Unassembled WGS sequence"/>
</dbReference>